<dbReference type="OrthoDB" id="10047996at2759"/>
<evidence type="ECO:0000313" key="2">
    <source>
        <dbReference type="Proteomes" id="UP000270924"/>
    </source>
</evidence>
<evidence type="ECO:0000313" key="1">
    <source>
        <dbReference type="EMBL" id="VDM10206.1"/>
    </source>
</evidence>
<dbReference type="AlphaFoldDB" id="A0A3P7DT69"/>
<gene>
    <name evidence="1" type="ORF">WBA_LOCUS3592</name>
</gene>
<protein>
    <submittedName>
        <fullName evidence="1">Uncharacterized protein</fullName>
    </submittedName>
</protein>
<organism evidence="1 2">
    <name type="scientific">Wuchereria bancrofti</name>
    <dbReference type="NCBI Taxonomy" id="6293"/>
    <lineage>
        <taxon>Eukaryota</taxon>
        <taxon>Metazoa</taxon>
        <taxon>Ecdysozoa</taxon>
        <taxon>Nematoda</taxon>
        <taxon>Chromadorea</taxon>
        <taxon>Rhabditida</taxon>
        <taxon>Spirurina</taxon>
        <taxon>Spiruromorpha</taxon>
        <taxon>Filarioidea</taxon>
        <taxon>Onchocercidae</taxon>
        <taxon>Wuchereria</taxon>
    </lineage>
</organism>
<reference evidence="1 2" key="1">
    <citation type="submission" date="2018-11" db="EMBL/GenBank/DDBJ databases">
        <authorList>
            <consortium name="Pathogen Informatics"/>
        </authorList>
    </citation>
    <scope>NUCLEOTIDE SEQUENCE [LARGE SCALE GENOMIC DNA]</scope>
</reference>
<name>A0A3P7DT69_WUCBA</name>
<dbReference type="Proteomes" id="UP000270924">
    <property type="component" value="Unassembled WGS sequence"/>
</dbReference>
<proteinExistence type="predicted"/>
<keyword evidence="2" id="KW-1185">Reference proteome</keyword>
<sequence>MRHSRSTSARLGLSLDSVCYIWSSMAPFDLCKLAPWARYQFLRKISIFNRDCLEENNIKAAQLFRLTPRYVNDEADLRLRAKFLRANVEGQDCILAPAGAQQCLSCFQKIDRGLKKVDKAYENFNLTLHRFDCMLAVDTASATRPFSPNGSCTDCKIWYRKWLMVNLLDLWSVPPCINWCYYVQLACPHLATSKVVDYAGHPSFQCRDLHIPSVGVPRDPDLVKSTTLTSSSSKKKSVVASKCACLHPCDLEEFYNLIDVTRIAQQNRPNSYSNTIFMASDEEEDFFPSPQHCMVRHYFCGSLKDEVEGHRVTRRSSTTGASAIGENLPNFKLDDVSLSSYIIGIAKIFIRLPDSTGAVPHRQDSAIQETFTDPVGYVSQWWTKHRARRRSQFNAKTVTTVSTNNFTPTTAPVTIGSSTPTTIISSGVDWRGTKWSICSGIFIYTLFSSLLLLRRPPLL</sequence>
<dbReference type="EMBL" id="UYWW01001251">
    <property type="protein sequence ID" value="VDM10206.1"/>
    <property type="molecule type" value="Genomic_DNA"/>
</dbReference>
<accession>A0A3P7DT69</accession>
<dbReference type="InParanoid" id="A0A3P7DT69"/>